<protein>
    <recommendedName>
        <fullName evidence="4">Ankyrin repeat domain-containing protein</fullName>
    </recommendedName>
</protein>
<organism evidence="2 3">
    <name type="scientific">Bdellovibrio svalbardensis</name>
    <dbReference type="NCBI Taxonomy" id="2972972"/>
    <lineage>
        <taxon>Bacteria</taxon>
        <taxon>Pseudomonadati</taxon>
        <taxon>Bdellovibrionota</taxon>
        <taxon>Bdellovibrionia</taxon>
        <taxon>Bdellovibrionales</taxon>
        <taxon>Pseudobdellovibrionaceae</taxon>
        <taxon>Bdellovibrio</taxon>
    </lineage>
</organism>
<comment type="caution">
    <text evidence="2">The sequence shown here is derived from an EMBL/GenBank/DDBJ whole genome shotgun (WGS) entry which is preliminary data.</text>
</comment>
<feature type="chain" id="PRO_5047295272" description="Ankyrin repeat domain-containing protein" evidence="1">
    <location>
        <begin position="21"/>
        <end position="251"/>
    </location>
</feature>
<keyword evidence="3" id="KW-1185">Reference proteome</keyword>
<dbReference type="EMBL" id="JANRMI010000001">
    <property type="protein sequence ID" value="MDG0815804.1"/>
    <property type="molecule type" value="Genomic_DNA"/>
</dbReference>
<gene>
    <name evidence="2" type="ORF">NWE73_05490</name>
</gene>
<dbReference type="Proteomes" id="UP001152321">
    <property type="component" value="Unassembled WGS sequence"/>
</dbReference>
<sequence>MKKEILALLFWLILPHTSFALNSGTETNGGDGFVADFLRVADSTFRELESKPLSDTERVQLQKLKNQRWNLDVVSSPSVSLNGKDLSAINNPSFSPPKITISQKYWNKFSDEQKAQLVLHEMLPIVGYPDQDYKLSGALMIKLLQSTQDLSTIYDLVETCSYLQIDRFDIYSLKNAKHLNHLIHSAAVKGCQPFIKKAIEAGWNVDYCWKGQTAYQNLKRSAYTFDDKFFINLSTLDFLVSLGANPEKVCL</sequence>
<evidence type="ECO:0000313" key="2">
    <source>
        <dbReference type="EMBL" id="MDG0815804.1"/>
    </source>
</evidence>
<reference evidence="2" key="1">
    <citation type="submission" date="2022-08" db="EMBL/GenBank/DDBJ databases">
        <title>Novel Bdellovibrio Species Isolated from Svalbard: Designation Bdellovibrio svalbardensis.</title>
        <authorList>
            <person name="Mitchell R.J."/>
            <person name="Choi S.Y."/>
        </authorList>
    </citation>
    <scope>NUCLEOTIDE SEQUENCE</scope>
    <source>
        <strain evidence="2">PAP01</strain>
    </source>
</reference>
<feature type="signal peptide" evidence="1">
    <location>
        <begin position="1"/>
        <end position="20"/>
    </location>
</feature>
<evidence type="ECO:0000313" key="3">
    <source>
        <dbReference type="Proteomes" id="UP001152321"/>
    </source>
</evidence>
<accession>A0ABT6DG28</accession>
<proteinExistence type="predicted"/>
<name>A0ABT6DG28_9BACT</name>
<evidence type="ECO:0000256" key="1">
    <source>
        <dbReference type="SAM" id="SignalP"/>
    </source>
</evidence>
<dbReference type="RefSeq" id="WP_277577273.1">
    <property type="nucleotide sequence ID" value="NZ_JANRMI010000001.1"/>
</dbReference>
<keyword evidence="1" id="KW-0732">Signal</keyword>
<evidence type="ECO:0008006" key="4">
    <source>
        <dbReference type="Google" id="ProtNLM"/>
    </source>
</evidence>